<dbReference type="RefSeq" id="WP_341598085.1">
    <property type="nucleotide sequence ID" value="NZ_JBAKAZ010000035.1"/>
</dbReference>
<dbReference type="Proteomes" id="UP001369082">
    <property type="component" value="Unassembled WGS sequence"/>
</dbReference>
<organism evidence="1 2">
    <name type="scientific">Psychromonas aquatilis</name>
    <dbReference type="NCBI Taxonomy" id="2005072"/>
    <lineage>
        <taxon>Bacteria</taxon>
        <taxon>Pseudomonadati</taxon>
        <taxon>Pseudomonadota</taxon>
        <taxon>Gammaproteobacteria</taxon>
        <taxon>Alteromonadales</taxon>
        <taxon>Psychromonadaceae</taxon>
        <taxon>Psychromonas</taxon>
    </lineage>
</organism>
<evidence type="ECO:0000313" key="2">
    <source>
        <dbReference type="Proteomes" id="UP001369082"/>
    </source>
</evidence>
<accession>A0ABU9GRJ4</accession>
<evidence type="ECO:0000313" key="1">
    <source>
        <dbReference type="EMBL" id="MEL0629952.1"/>
    </source>
</evidence>
<keyword evidence="2" id="KW-1185">Reference proteome</keyword>
<sequence length="273" mass="31913">MYKFNMICLKKEVSYKHSFIRTICNVLGQPGEKLAYKLFLLVDELCVNKNTQYSDIFTVKRFMRNNSYFTSDRLDQLSIFEEMGLICRNRSGVIFNRVLFNESNTWADAVINVSFKNNQLVVSNLSNNSFVIKKGVGVKQYIYSICNLQKRNSKKELYLDVVFNLFVENEKTGEAQFKTVENPNKISQELGFSREMIRNKLTKLLKTGLILKYKKPYIFLLSNNNDVNYKPSKYYINNELLTLNEYKGVSKVDRSFDIVIKKSTAIFTKKELK</sequence>
<dbReference type="EMBL" id="JBAKAZ010000035">
    <property type="protein sequence ID" value="MEL0629952.1"/>
    <property type="molecule type" value="Genomic_DNA"/>
</dbReference>
<proteinExistence type="predicted"/>
<protein>
    <submittedName>
        <fullName evidence="1">Uncharacterized protein</fullName>
    </submittedName>
</protein>
<name>A0ABU9GRJ4_9GAMM</name>
<reference evidence="1 2" key="1">
    <citation type="submission" date="2024-02" db="EMBL/GenBank/DDBJ databases">
        <title>Bacteria isolated from the canopy kelp, Nereocystis luetkeana.</title>
        <authorList>
            <person name="Pfister C.A."/>
            <person name="Younker I.T."/>
            <person name="Light S.H."/>
        </authorList>
    </citation>
    <scope>NUCLEOTIDE SEQUENCE [LARGE SCALE GENOMIC DNA]</scope>
    <source>
        <strain evidence="1 2">TI.1.05</strain>
    </source>
</reference>
<comment type="caution">
    <text evidence="1">The sequence shown here is derived from an EMBL/GenBank/DDBJ whole genome shotgun (WGS) entry which is preliminary data.</text>
</comment>
<gene>
    <name evidence="1" type="ORF">V6256_10080</name>
</gene>